<gene>
    <name evidence="2" type="ORF">Lwal_0184</name>
</gene>
<reference evidence="2 3" key="1">
    <citation type="submission" date="2015-11" db="EMBL/GenBank/DDBJ databases">
        <title>Genomic analysis of 38 Legionella species identifies large and diverse effector repertoires.</title>
        <authorList>
            <person name="Burstein D."/>
            <person name="Amaro F."/>
            <person name="Zusman T."/>
            <person name="Lifshitz Z."/>
            <person name="Cohen O."/>
            <person name="Gilbert J.A."/>
            <person name="Pupko T."/>
            <person name="Shuman H.A."/>
            <person name="Segal G."/>
        </authorList>
    </citation>
    <scope>NUCLEOTIDE SEQUENCE [LARGE SCALE GENOMIC DNA]</scope>
    <source>
        <strain evidence="2 3">ATCC 51914</strain>
    </source>
</reference>
<evidence type="ECO:0000256" key="1">
    <source>
        <dbReference type="SAM" id="MobiDB-lite"/>
    </source>
</evidence>
<dbReference type="AlphaFoldDB" id="A0A0W1ANT6"/>
<evidence type="ECO:0000313" key="2">
    <source>
        <dbReference type="EMBL" id="KTD82965.1"/>
    </source>
</evidence>
<dbReference type="EMBL" id="LNZB01000005">
    <property type="protein sequence ID" value="KTD82965.1"/>
    <property type="molecule type" value="Genomic_DNA"/>
</dbReference>
<proteinExistence type="predicted"/>
<name>A0A0W1ANT6_9GAMM</name>
<keyword evidence="3" id="KW-1185">Reference proteome</keyword>
<feature type="region of interest" description="Disordered" evidence="1">
    <location>
        <begin position="37"/>
        <end position="75"/>
    </location>
</feature>
<evidence type="ECO:0000313" key="3">
    <source>
        <dbReference type="Proteomes" id="UP000054729"/>
    </source>
</evidence>
<protein>
    <submittedName>
        <fullName evidence="2">Uncharacterized protein</fullName>
    </submittedName>
</protein>
<feature type="compositionally biased region" description="Polar residues" evidence="1">
    <location>
        <begin position="37"/>
        <end position="61"/>
    </location>
</feature>
<dbReference type="Proteomes" id="UP000054729">
    <property type="component" value="Unassembled WGS sequence"/>
</dbReference>
<dbReference type="PATRIC" id="fig|66969.6.peg.206"/>
<organism evidence="2 3">
    <name type="scientific">Legionella waltersii</name>
    <dbReference type="NCBI Taxonomy" id="66969"/>
    <lineage>
        <taxon>Bacteria</taxon>
        <taxon>Pseudomonadati</taxon>
        <taxon>Pseudomonadota</taxon>
        <taxon>Gammaproteobacteria</taxon>
        <taxon>Legionellales</taxon>
        <taxon>Legionellaceae</taxon>
        <taxon>Legionella</taxon>
    </lineage>
</organism>
<accession>A0A0W1ANT6</accession>
<comment type="caution">
    <text evidence="2">The sequence shown here is derived from an EMBL/GenBank/DDBJ whole genome shotgun (WGS) entry which is preliminary data.</text>
</comment>
<dbReference type="RefSeq" id="WP_058479058.1">
    <property type="nucleotide sequence ID" value="NZ_CAAAIQ010000030.1"/>
</dbReference>
<sequence>MYLYCILSGVILLSGCTTISGGIDKTSNVSESTWYESDNSANHATSNNSYKAVNDTQVTHGSKNSSHTNKKTKAVEQKEYDAAIDNLSKLPEYILIRI</sequence>